<accession>A0A1G2E012</accession>
<gene>
    <name evidence="1" type="ORF">A2175_01650</name>
</gene>
<organism evidence="1 2">
    <name type="scientific">Candidatus Nealsonbacteria bacterium RBG_13_42_11</name>
    <dbReference type="NCBI Taxonomy" id="1801663"/>
    <lineage>
        <taxon>Bacteria</taxon>
        <taxon>Candidatus Nealsoniibacteriota</taxon>
    </lineage>
</organism>
<sequence length="88" mass="9861">MAEKEKIEGKPIGKVTHYFGNIEVAVIKLTDKLKAGDTIRIIGGETDFNQVVDSMEVEHQKIKEAKKGDSVGLKVSQKVREDYKVFKV</sequence>
<evidence type="ECO:0000313" key="2">
    <source>
        <dbReference type="Proteomes" id="UP000176755"/>
    </source>
</evidence>
<dbReference type="Proteomes" id="UP000176755">
    <property type="component" value="Unassembled WGS sequence"/>
</dbReference>
<dbReference type="STRING" id="1801663.A2175_01650"/>
<proteinExistence type="predicted"/>
<evidence type="ECO:0000313" key="1">
    <source>
        <dbReference type="EMBL" id="OGZ19012.1"/>
    </source>
</evidence>
<dbReference type="InterPro" id="IPR009000">
    <property type="entry name" value="Transl_B-barrel_sf"/>
</dbReference>
<reference evidence="1 2" key="1">
    <citation type="journal article" date="2016" name="Nat. Commun.">
        <title>Thousands of microbial genomes shed light on interconnected biogeochemical processes in an aquifer system.</title>
        <authorList>
            <person name="Anantharaman K."/>
            <person name="Brown C.T."/>
            <person name="Hug L.A."/>
            <person name="Sharon I."/>
            <person name="Castelle C.J."/>
            <person name="Probst A.J."/>
            <person name="Thomas B.C."/>
            <person name="Singh A."/>
            <person name="Wilkins M.J."/>
            <person name="Karaoz U."/>
            <person name="Brodie E.L."/>
            <person name="Williams K.H."/>
            <person name="Hubbard S.S."/>
            <person name="Banfield J.F."/>
        </authorList>
    </citation>
    <scope>NUCLEOTIDE SEQUENCE [LARGE SCALE GENOMIC DNA]</scope>
</reference>
<evidence type="ECO:0008006" key="3">
    <source>
        <dbReference type="Google" id="ProtNLM"/>
    </source>
</evidence>
<dbReference type="EMBL" id="MHLY01000003">
    <property type="protein sequence ID" value="OGZ19012.1"/>
    <property type="molecule type" value="Genomic_DNA"/>
</dbReference>
<dbReference type="Gene3D" id="2.40.30.10">
    <property type="entry name" value="Translation factors"/>
    <property type="match status" value="1"/>
</dbReference>
<protein>
    <recommendedName>
        <fullName evidence="3">Translation elongation factor-like protein</fullName>
    </recommendedName>
</protein>
<comment type="caution">
    <text evidence="1">The sequence shown here is derived from an EMBL/GenBank/DDBJ whole genome shotgun (WGS) entry which is preliminary data.</text>
</comment>
<dbReference type="SUPFAM" id="SSF50447">
    <property type="entry name" value="Translation proteins"/>
    <property type="match status" value="1"/>
</dbReference>
<dbReference type="AlphaFoldDB" id="A0A1G2E012"/>
<name>A0A1G2E012_9BACT</name>